<evidence type="ECO:0000256" key="4">
    <source>
        <dbReference type="ARBA" id="ARBA00023015"/>
    </source>
</evidence>
<dbReference type="CDD" id="cd16321">
    <property type="entry name" value="MraZ_C"/>
    <property type="match status" value="1"/>
</dbReference>
<reference evidence="10" key="1">
    <citation type="submission" date="2016-10" db="EMBL/GenBank/DDBJ databases">
        <authorList>
            <person name="Varghese N."/>
            <person name="Submissions S."/>
        </authorList>
    </citation>
    <scope>NUCLEOTIDE SEQUENCE [LARGE SCALE GENOMIC DNA]</scope>
    <source>
        <strain evidence="10">CGMCC 1.10218</strain>
    </source>
</reference>
<keyword evidence="6 7" id="KW-0804">Transcription</keyword>
<evidence type="ECO:0000256" key="5">
    <source>
        <dbReference type="ARBA" id="ARBA00023125"/>
    </source>
</evidence>
<dbReference type="InterPro" id="IPR007159">
    <property type="entry name" value="SpoVT-AbrB_dom"/>
</dbReference>
<dbReference type="GO" id="GO:0003700">
    <property type="term" value="F:DNA-binding transcription factor activity"/>
    <property type="evidence" value="ECO:0007669"/>
    <property type="project" value="UniProtKB-UniRule"/>
</dbReference>
<comment type="subunit">
    <text evidence="7">Forms oligomers.</text>
</comment>
<evidence type="ECO:0000256" key="7">
    <source>
        <dbReference type="HAMAP-Rule" id="MF_01008"/>
    </source>
</evidence>
<dbReference type="InterPro" id="IPR020603">
    <property type="entry name" value="MraZ_dom"/>
</dbReference>
<evidence type="ECO:0000313" key="10">
    <source>
        <dbReference type="Proteomes" id="UP000199223"/>
    </source>
</evidence>
<dbReference type="GO" id="GO:0000976">
    <property type="term" value="F:transcription cis-regulatory region binding"/>
    <property type="evidence" value="ECO:0007669"/>
    <property type="project" value="TreeGrafter"/>
</dbReference>
<accession>A0A1H6VJ39</accession>
<dbReference type="Gene3D" id="3.40.1550.20">
    <property type="entry name" value="Transcriptional regulator MraZ domain"/>
    <property type="match status" value="1"/>
</dbReference>
<keyword evidence="2 7" id="KW-0963">Cytoplasm</keyword>
<dbReference type="Pfam" id="PF02381">
    <property type="entry name" value="MraZ"/>
    <property type="match status" value="2"/>
</dbReference>
<dbReference type="InterPro" id="IPR003444">
    <property type="entry name" value="MraZ"/>
</dbReference>
<keyword evidence="4 7" id="KW-0805">Transcription regulation</keyword>
<dbReference type="SUPFAM" id="SSF89447">
    <property type="entry name" value="AbrB/MazE/MraZ-like"/>
    <property type="match status" value="1"/>
</dbReference>
<dbReference type="InterPro" id="IPR038619">
    <property type="entry name" value="MraZ_sf"/>
</dbReference>
<dbReference type="NCBIfam" id="TIGR00242">
    <property type="entry name" value="division/cell wall cluster transcriptional repressor MraZ"/>
    <property type="match status" value="1"/>
</dbReference>
<dbReference type="PROSITE" id="PS51740">
    <property type="entry name" value="SPOVT_ABRB"/>
    <property type="match status" value="2"/>
</dbReference>
<dbReference type="InterPro" id="IPR037914">
    <property type="entry name" value="SpoVT-AbrB_sf"/>
</dbReference>
<evidence type="ECO:0000313" key="9">
    <source>
        <dbReference type="EMBL" id="SEJ04669.1"/>
    </source>
</evidence>
<dbReference type="GO" id="GO:0009295">
    <property type="term" value="C:nucleoid"/>
    <property type="evidence" value="ECO:0007669"/>
    <property type="project" value="UniProtKB-SubCell"/>
</dbReference>
<dbReference type="STRING" id="856736.SAMN04488058_103189"/>
<dbReference type="EMBL" id="FNZA01000003">
    <property type="protein sequence ID" value="SEJ04669.1"/>
    <property type="molecule type" value="Genomic_DNA"/>
</dbReference>
<dbReference type="InterPro" id="IPR035644">
    <property type="entry name" value="MraZ_C"/>
</dbReference>
<evidence type="ECO:0000256" key="1">
    <source>
        <dbReference type="ARBA" id="ARBA00013860"/>
    </source>
</evidence>
<dbReference type="AlphaFoldDB" id="A0A1H6VJ39"/>
<dbReference type="OrthoDB" id="9807753at2"/>
<dbReference type="PANTHER" id="PTHR34701:SF1">
    <property type="entry name" value="TRANSCRIPTIONAL REGULATOR MRAZ"/>
    <property type="match status" value="1"/>
</dbReference>
<dbReference type="PANTHER" id="PTHR34701">
    <property type="entry name" value="TRANSCRIPTIONAL REGULATOR MRAZ"/>
    <property type="match status" value="1"/>
</dbReference>
<dbReference type="Proteomes" id="UP000199223">
    <property type="component" value="Unassembled WGS sequence"/>
</dbReference>
<organism evidence="9 10">
    <name type="scientific">Deinococcus reticulitermitis</name>
    <dbReference type="NCBI Taxonomy" id="856736"/>
    <lineage>
        <taxon>Bacteria</taxon>
        <taxon>Thermotogati</taxon>
        <taxon>Deinococcota</taxon>
        <taxon>Deinococci</taxon>
        <taxon>Deinococcales</taxon>
        <taxon>Deinococcaceae</taxon>
        <taxon>Deinococcus</taxon>
    </lineage>
</organism>
<name>A0A1H6VJ39_9DEIO</name>
<comment type="similarity">
    <text evidence="7">Belongs to the MraZ family.</text>
</comment>
<dbReference type="HAMAP" id="MF_01008">
    <property type="entry name" value="MraZ"/>
    <property type="match status" value="1"/>
</dbReference>
<keyword evidence="3" id="KW-0677">Repeat</keyword>
<sequence>MPFGEYPYTIDEKGRVVMPPAFREFVEDGMVLTRGMEGCLYVFPLSSWKRVEEQLEGLPLTDAESRAFVRFFYSGASKARLDNQSRVSVPHTLRTFAGLESDVIVAGAPGRLELWSPARWEAAIQAVQSHPPKPELLANFVA</sequence>
<keyword evidence="5 7" id="KW-0238">DNA-binding</keyword>
<dbReference type="GO" id="GO:2000143">
    <property type="term" value="P:negative regulation of DNA-templated transcription initiation"/>
    <property type="evidence" value="ECO:0007669"/>
    <property type="project" value="TreeGrafter"/>
</dbReference>
<evidence type="ECO:0000256" key="6">
    <source>
        <dbReference type="ARBA" id="ARBA00023163"/>
    </source>
</evidence>
<comment type="subcellular location">
    <subcellularLocation>
        <location evidence="7">Cytoplasm</location>
        <location evidence="7">Nucleoid</location>
    </subcellularLocation>
</comment>
<feature type="domain" description="SpoVT-AbrB" evidence="8">
    <location>
        <begin position="76"/>
        <end position="119"/>
    </location>
</feature>
<evidence type="ECO:0000256" key="3">
    <source>
        <dbReference type="ARBA" id="ARBA00022737"/>
    </source>
</evidence>
<feature type="domain" description="SpoVT-AbrB" evidence="8">
    <location>
        <begin position="5"/>
        <end position="47"/>
    </location>
</feature>
<dbReference type="CDD" id="cd16320">
    <property type="entry name" value="MraZ_N"/>
    <property type="match status" value="1"/>
</dbReference>
<keyword evidence="10" id="KW-1185">Reference proteome</keyword>
<dbReference type="InterPro" id="IPR035642">
    <property type="entry name" value="MraZ_N"/>
</dbReference>
<gene>
    <name evidence="7" type="primary">mraZ</name>
    <name evidence="9" type="ORF">SAMN04488058_103189</name>
</gene>
<evidence type="ECO:0000259" key="8">
    <source>
        <dbReference type="PROSITE" id="PS51740"/>
    </source>
</evidence>
<protein>
    <recommendedName>
        <fullName evidence="1 7">Transcriptional regulator MraZ</fullName>
    </recommendedName>
</protein>
<dbReference type="GO" id="GO:0005737">
    <property type="term" value="C:cytoplasm"/>
    <property type="evidence" value="ECO:0007669"/>
    <property type="project" value="UniProtKB-UniRule"/>
</dbReference>
<evidence type="ECO:0000256" key="2">
    <source>
        <dbReference type="ARBA" id="ARBA00022490"/>
    </source>
</evidence>
<dbReference type="RefSeq" id="WP_092263714.1">
    <property type="nucleotide sequence ID" value="NZ_FNZA01000003.1"/>
</dbReference>
<proteinExistence type="inferred from homology"/>